<organism evidence="1 2">
    <name type="scientific">Purpureocillium lilacinum</name>
    <name type="common">Paecilomyces lilacinus</name>
    <dbReference type="NCBI Taxonomy" id="33203"/>
    <lineage>
        <taxon>Eukaryota</taxon>
        <taxon>Fungi</taxon>
        <taxon>Dikarya</taxon>
        <taxon>Ascomycota</taxon>
        <taxon>Pezizomycotina</taxon>
        <taxon>Sordariomycetes</taxon>
        <taxon>Hypocreomycetidae</taxon>
        <taxon>Hypocreales</taxon>
        <taxon>Ophiocordycipitaceae</taxon>
        <taxon>Purpureocillium</taxon>
    </lineage>
</organism>
<sequence>MRTAEVSSRSTPSTPVEQINDVRNAGERKRMQNRLAQRAHRQRVKARLKSLESKLQDYESGVQNRVVRCIVTGRNSPSAVTGDCFLSSQHGDQCCSRAGSTDSLPTMFGFATPPGSHDGQCAYGNGFFRREATPKLDTPPTGYKEAPLRSSGYRSNSIHQHVSAVREPPLLISRRDSQDNAPNYAKDTPTSCEVFRDLPAGALGLERSRLGLLEPTVPGRPGAKANTQQNLSLHRVSEVDKLQDIVFSELMGHADDGQKMRLLVAVTGLLQLAGQVERRDLLGWLSSIL</sequence>
<gene>
    <name evidence="1" type="ORF">ACCO45_009862</name>
</gene>
<accession>A0ACC4DID2</accession>
<name>A0ACC4DID2_PURLI</name>
<protein>
    <submittedName>
        <fullName evidence="1">Uncharacterized protein</fullName>
    </submittedName>
</protein>
<dbReference type="EMBL" id="JBGNUJ010000009">
    <property type="protein sequence ID" value="KAL3955843.1"/>
    <property type="molecule type" value="Genomic_DNA"/>
</dbReference>
<comment type="caution">
    <text evidence="1">The sequence shown here is derived from an EMBL/GenBank/DDBJ whole genome shotgun (WGS) entry which is preliminary data.</text>
</comment>
<dbReference type="Proteomes" id="UP001638806">
    <property type="component" value="Unassembled WGS sequence"/>
</dbReference>
<evidence type="ECO:0000313" key="1">
    <source>
        <dbReference type="EMBL" id="KAL3955843.1"/>
    </source>
</evidence>
<keyword evidence="2" id="KW-1185">Reference proteome</keyword>
<evidence type="ECO:0000313" key="2">
    <source>
        <dbReference type="Proteomes" id="UP001638806"/>
    </source>
</evidence>
<reference evidence="1" key="1">
    <citation type="submission" date="2024-12" db="EMBL/GenBank/DDBJ databases">
        <title>Comparative genomics and development of molecular markers within Purpureocillium lilacinum and among Purpureocillium species.</title>
        <authorList>
            <person name="Yeh Z.-Y."/>
            <person name="Ni N.-T."/>
            <person name="Lo P.-H."/>
            <person name="Mushyakhwo K."/>
            <person name="Lin C.-F."/>
            <person name="Nai Y.-S."/>
        </authorList>
    </citation>
    <scope>NUCLEOTIDE SEQUENCE</scope>
    <source>
        <strain evidence="1">NCHU-NPUST-175</strain>
    </source>
</reference>
<proteinExistence type="predicted"/>